<evidence type="ECO:0000313" key="1">
    <source>
        <dbReference type="EMBL" id="ATV20733.1"/>
    </source>
</evidence>
<dbReference type="EMBL" id="CP024712">
    <property type="protein sequence ID" value="ATV20733.1"/>
    <property type="molecule type" value="Genomic_DNA"/>
</dbReference>
<name>A0AAU8XPM6_PSESF</name>
<sequence>MLDDPTSLDYQINLLGALHEVQALRNVLKPYWQMLRTDEERWANQCVSRLLNHDHDGWALAALLGLPHDVAISTAQKAGLQVITMRQSSRWDKSPLYIASMTLPAKSGSEGVLAPLLELGWDSKTGELEDCVRARAVLLAERATYEGSLIGEGSLSYFCRASLPYGKWCSLSVPFEISSDDVLPNHRFVMAGAMSN</sequence>
<protein>
    <submittedName>
        <fullName evidence="1">Uncharacterized protein</fullName>
    </submittedName>
</protein>
<gene>
    <name evidence="1" type="ORF">CT122_31245</name>
</gene>
<reference evidence="1 2" key="1">
    <citation type="submission" date="2017-11" db="EMBL/GenBank/DDBJ databases">
        <title>Complete DNA Sequence of Pseudomonas syringae pv. actinidiae, biovar 5 (Psa5).</title>
        <authorList>
            <person name="Butler M."/>
            <person name="Taiaroa G."/>
            <person name="Sumpter N."/>
            <person name="Poulter R."/>
        </authorList>
    </citation>
    <scope>NUCLEOTIDE SEQUENCE [LARGE SCALE GENOMIC DNA]</scope>
    <source>
        <strain evidence="1 2">MAFF212063</strain>
    </source>
</reference>
<accession>A0AAU8XPM6</accession>
<dbReference type="AlphaFoldDB" id="A0AAU8XPM6"/>
<dbReference type="Proteomes" id="UP000230024">
    <property type="component" value="Chromosome"/>
</dbReference>
<organism evidence="1 2">
    <name type="scientific">Pseudomonas syringae pv. actinidiae</name>
    <dbReference type="NCBI Taxonomy" id="103796"/>
    <lineage>
        <taxon>Bacteria</taxon>
        <taxon>Pseudomonadati</taxon>
        <taxon>Pseudomonadota</taxon>
        <taxon>Gammaproteobacteria</taxon>
        <taxon>Pseudomonadales</taxon>
        <taxon>Pseudomonadaceae</taxon>
        <taxon>Pseudomonas</taxon>
        <taxon>Pseudomonas syringae</taxon>
    </lineage>
</organism>
<evidence type="ECO:0000313" key="2">
    <source>
        <dbReference type="Proteomes" id="UP000230024"/>
    </source>
</evidence>
<proteinExistence type="predicted"/>